<comment type="similarity">
    <text evidence="1 9">Belongs to the class-I aminoacyl-tRNA synthetase family.</text>
</comment>
<dbReference type="PANTHER" id="PTHR10055">
    <property type="entry name" value="TRYPTOPHANYL-TRNA SYNTHETASE"/>
    <property type="match status" value="1"/>
</dbReference>
<evidence type="ECO:0000256" key="4">
    <source>
        <dbReference type="ARBA" id="ARBA00022741"/>
    </source>
</evidence>
<dbReference type="InterPro" id="IPR002306">
    <property type="entry name" value="Trp-tRNA-ligase"/>
</dbReference>
<evidence type="ECO:0000256" key="3">
    <source>
        <dbReference type="ARBA" id="ARBA00022598"/>
    </source>
</evidence>
<dbReference type="Gene3D" id="3.40.50.620">
    <property type="entry name" value="HUPs"/>
    <property type="match status" value="1"/>
</dbReference>
<dbReference type="InterPro" id="IPR001412">
    <property type="entry name" value="aa-tRNA-synth_I_CS"/>
</dbReference>
<evidence type="ECO:0000256" key="9">
    <source>
        <dbReference type="RuleBase" id="RU363036"/>
    </source>
</evidence>
<evidence type="ECO:0000313" key="11">
    <source>
        <dbReference type="Proteomes" id="UP000039046"/>
    </source>
</evidence>
<dbReference type="Proteomes" id="UP000039046">
    <property type="component" value="Unassembled WGS sequence"/>
</dbReference>
<evidence type="ECO:0000256" key="6">
    <source>
        <dbReference type="ARBA" id="ARBA00022917"/>
    </source>
</evidence>
<dbReference type="Pfam" id="PF00579">
    <property type="entry name" value="tRNA-synt_1b"/>
    <property type="match status" value="2"/>
</dbReference>
<dbReference type="PROSITE" id="PS00178">
    <property type="entry name" value="AA_TRNA_LIGASE_I"/>
    <property type="match status" value="1"/>
</dbReference>
<dbReference type="STRING" id="1531966.A0A0A1TIF4"/>
<gene>
    <name evidence="10" type="ORF">VHEMI10291</name>
</gene>
<name>A0A0A1TIF4_9HYPO</name>
<reference evidence="10 11" key="1">
    <citation type="journal article" date="2015" name="Genome Announc.">
        <title>Draft Genome Sequence and Gene Annotation of the Entomopathogenic Fungus Verticillium hemipterigenum.</title>
        <authorList>
            <person name="Horn F."/>
            <person name="Habel A."/>
            <person name="Scharf D.H."/>
            <person name="Dworschak J."/>
            <person name="Brakhage A.A."/>
            <person name="Guthke R."/>
            <person name="Hertweck C."/>
            <person name="Linde J."/>
        </authorList>
    </citation>
    <scope>NUCLEOTIDE SEQUENCE [LARGE SCALE GENOMIC DNA]</scope>
</reference>
<dbReference type="PRINTS" id="PR01039">
    <property type="entry name" value="TRNASYNTHTRP"/>
</dbReference>
<keyword evidence="7 9" id="KW-0030">Aminoacyl-tRNA synthetase</keyword>
<dbReference type="GO" id="GO:0004830">
    <property type="term" value="F:tryptophan-tRNA ligase activity"/>
    <property type="evidence" value="ECO:0007669"/>
    <property type="project" value="UniProtKB-EC"/>
</dbReference>
<evidence type="ECO:0000256" key="5">
    <source>
        <dbReference type="ARBA" id="ARBA00022840"/>
    </source>
</evidence>
<accession>A0A0A1TIF4</accession>
<evidence type="ECO:0000256" key="7">
    <source>
        <dbReference type="ARBA" id="ARBA00023146"/>
    </source>
</evidence>
<dbReference type="Gene3D" id="1.10.240.10">
    <property type="entry name" value="Tyrosyl-Transfer RNA Synthetase"/>
    <property type="match status" value="1"/>
</dbReference>
<evidence type="ECO:0000256" key="1">
    <source>
        <dbReference type="ARBA" id="ARBA00005594"/>
    </source>
</evidence>
<dbReference type="SUPFAM" id="SSF52374">
    <property type="entry name" value="Nucleotidylyl transferase"/>
    <property type="match status" value="1"/>
</dbReference>
<dbReference type="PANTHER" id="PTHR10055:SF1">
    <property type="entry name" value="TRYPTOPHAN--TRNA LIGASE, CYTOPLASMIC"/>
    <property type="match status" value="1"/>
</dbReference>
<proteinExistence type="inferred from homology"/>
<dbReference type="GO" id="GO:0005524">
    <property type="term" value="F:ATP binding"/>
    <property type="evidence" value="ECO:0007669"/>
    <property type="project" value="UniProtKB-KW"/>
</dbReference>
<evidence type="ECO:0000313" key="10">
    <source>
        <dbReference type="EMBL" id="CEJ94779.1"/>
    </source>
</evidence>
<dbReference type="OrthoDB" id="10261385at2759"/>
<dbReference type="InterPro" id="IPR002305">
    <property type="entry name" value="aa-tRNA-synth_Ic"/>
</dbReference>
<dbReference type="EC" id="6.1.1.2" evidence="2"/>
<keyword evidence="11" id="KW-1185">Reference proteome</keyword>
<keyword evidence="3 9" id="KW-0436">Ligase</keyword>
<evidence type="ECO:0000256" key="8">
    <source>
        <dbReference type="ARBA" id="ARBA00030268"/>
    </source>
</evidence>
<dbReference type="GO" id="GO:0006436">
    <property type="term" value="P:tryptophanyl-tRNA aminoacylation"/>
    <property type="evidence" value="ECO:0007669"/>
    <property type="project" value="InterPro"/>
</dbReference>
<dbReference type="AlphaFoldDB" id="A0A0A1TIF4"/>
<evidence type="ECO:0000256" key="2">
    <source>
        <dbReference type="ARBA" id="ARBA00013161"/>
    </source>
</evidence>
<protein>
    <recommendedName>
        <fullName evidence="2">tryptophan--tRNA ligase</fullName>
        <ecNumber evidence="2">6.1.1.2</ecNumber>
    </recommendedName>
    <alternativeName>
        <fullName evidence="8">Tryptophanyl-tRNA synthetase</fullName>
    </alternativeName>
</protein>
<keyword evidence="5 9" id="KW-0067">ATP-binding</keyword>
<dbReference type="GO" id="GO:0005737">
    <property type="term" value="C:cytoplasm"/>
    <property type="evidence" value="ECO:0007669"/>
    <property type="project" value="TreeGrafter"/>
</dbReference>
<dbReference type="HOGENOM" id="CLU_032621_0_1_1"/>
<keyword evidence="6 9" id="KW-0648">Protein biosynthesis</keyword>
<organism evidence="10 11">
    <name type="scientific">[Torrubiella] hemipterigena</name>
    <dbReference type="NCBI Taxonomy" id="1531966"/>
    <lineage>
        <taxon>Eukaryota</taxon>
        <taxon>Fungi</taxon>
        <taxon>Dikarya</taxon>
        <taxon>Ascomycota</taxon>
        <taxon>Pezizomycotina</taxon>
        <taxon>Sordariomycetes</taxon>
        <taxon>Hypocreomycetidae</taxon>
        <taxon>Hypocreales</taxon>
        <taxon>Clavicipitaceae</taxon>
        <taxon>Clavicipitaceae incertae sedis</taxon>
        <taxon>'Torrubiella' clade</taxon>
    </lineage>
</organism>
<keyword evidence="4 9" id="KW-0547">Nucleotide-binding</keyword>
<sequence length="402" mass="45296">MSPSAVTSAPYESLLDVLSKTKLTNGKPLESNTRAILTAPKDPKHEAFISSTKAHPVDQQLLDRFARLTGRRPHRYLRRGIVFSHHDLDAILDRYEAGRPIYLFTGRGPSSDSLHLGHSIPFEFTQWLQEALGAKLILMLTDDMKILHDKNLAISDVRKYDIANAKDILAFGFDCSKTFMFSNIDFVGGAFYQNIISIARHITVGSIKEDLGFTDNHNVGMFYCCSTQSAGCFASSFPGILDHDRSILRDMECLIPCSYDISGYFAEVRKHAEDIGEKRPSFLYSSLLPSLQGGDGKMSASISSSAIYLADDEHVIRDKIRQAFPAGQNSMDVAFDWLRFFMEDDDELAEIQAKHQAHQLLNIELRDVLTEAILKVVRKFKTSRDEISNETLKEYMTPRLLQ</sequence>
<dbReference type="EMBL" id="CDHN01000007">
    <property type="protein sequence ID" value="CEJ94779.1"/>
    <property type="molecule type" value="Genomic_DNA"/>
</dbReference>
<dbReference type="InterPro" id="IPR014729">
    <property type="entry name" value="Rossmann-like_a/b/a_fold"/>
</dbReference>